<evidence type="ECO:0000256" key="6">
    <source>
        <dbReference type="ARBA" id="ARBA00038076"/>
    </source>
</evidence>
<evidence type="ECO:0000313" key="10">
    <source>
        <dbReference type="Proteomes" id="UP000746751"/>
    </source>
</evidence>
<reference evidence="9" key="2">
    <citation type="submission" date="2021-09" db="EMBL/GenBank/DDBJ databases">
        <authorList>
            <person name="Gilroy R."/>
        </authorList>
    </citation>
    <scope>NUCLEOTIDE SEQUENCE</scope>
    <source>
        <strain evidence="9">ChiGjej2B2-7701</strain>
    </source>
</reference>
<feature type="transmembrane region" description="Helical" evidence="7">
    <location>
        <begin position="239"/>
        <end position="257"/>
    </location>
</feature>
<evidence type="ECO:0000256" key="5">
    <source>
        <dbReference type="ARBA" id="ARBA00023136"/>
    </source>
</evidence>
<dbReference type="Pfam" id="PF02687">
    <property type="entry name" value="FtsX"/>
    <property type="match status" value="2"/>
</dbReference>
<name>A0A921IQ59_9ACTN</name>
<organism evidence="9 10">
    <name type="scientific">Collinsella ihumii</name>
    <dbReference type="NCBI Taxonomy" id="1720204"/>
    <lineage>
        <taxon>Bacteria</taxon>
        <taxon>Bacillati</taxon>
        <taxon>Actinomycetota</taxon>
        <taxon>Coriobacteriia</taxon>
        <taxon>Coriobacteriales</taxon>
        <taxon>Coriobacteriaceae</taxon>
        <taxon>Collinsella</taxon>
    </lineage>
</organism>
<feature type="transmembrane region" description="Helical" evidence="7">
    <location>
        <begin position="20"/>
        <end position="42"/>
    </location>
</feature>
<dbReference type="EMBL" id="DYVF01000005">
    <property type="protein sequence ID" value="HJG29903.1"/>
    <property type="molecule type" value="Genomic_DNA"/>
</dbReference>
<feature type="transmembrane region" description="Helical" evidence="7">
    <location>
        <begin position="425"/>
        <end position="452"/>
    </location>
</feature>
<feature type="transmembrane region" description="Helical" evidence="7">
    <location>
        <begin position="62"/>
        <end position="84"/>
    </location>
</feature>
<dbReference type="InterPro" id="IPR003838">
    <property type="entry name" value="ABC3_permease_C"/>
</dbReference>
<reference evidence="9" key="1">
    <citation type="journal article" date="2021" name="PeerJ">
        <title>Extensive microbial diversity within the chicken gut microbiome revealed by metagenomics and culture.</title>
        <authorList>
            <person name="Gilroy R."/>
            <person name="Ravi A."/>
            <person name="Getino M."/>
            <person name="Pursley I."/>
            <person name="Horton D.L."/>
            <person name="Alikhan N.F."/>
            <person name="Baker D."/>
            <person name="Gharbi K."/>
            <person name="Hall N."/>
            <person name="Watson M."/>
            <person name="Adriaenssens E.M."/>
            <person name="Foster-Nyarko E."/>
            <person name="Jarju S."/>
            <person name="Secka A."/>
            <person name="Antonio M."/>
            <person name="Oren A."/>
            <person name="Chaudhuri R.R."/>
            <person name="La Ragione R."/>
            <person name="Hildebrand F."/>
            <person name="Pallen M.J."/>
        </authorList>
    </citation>
    <scope>NUCLEOTIDE SEQUENCE</scope>
    <source>
        <strain evidence="9">ChiGjej2B2-7701</strain>
    </source>
</reference>
<evidence type="ECO:0000259" key="8">
    <source>
        <dbReference type="Pfam" id="PF02687"/>
    </source>
</evidence>
<sequence>MLRTYIANYIRANKASVISLAALSFIASVMLGLVVGVGSLVVRDYLIRMEYLGETPSVTGSSIAFAIVTALCSISIVLMLKSAFDVSMSARMRNLGLLKTAGASDSQVRLLLLAEGCALSLPAALLGVLTGMALSLAVIGAILAMTAGDRVYEPVIELSPLSVALGLLVSTATIVLSALLPAHRLGRISVIKAIEQGTDEYRSTGRPYGILARLIENRIGIEAKLAACSLRSRKRNMRTANVSIACALLAFVTLINFETLSHLSTQATYFERYADVWDVRITVDGAADLGADDSLIEMVRSLDGVDDVSLGDPYKADSEDMFYNIRTESRTAEADVALQLEQRFENTEGIEVVSLSEEAERDERARAGLRLFVDVFASILALIGISDVFSSVLGRIPSRRREVSQMVAAGISRKQIRRMFTAESFFIIVRPFSIAAILNIAIVAFAICASPVSASDFLTNMPIVHIATFTAACWLLVRLAYLLGEHAVFAPAE</sequence>
<protein>
    <submittedName>
        <fullName evidence="9">FtsX-like permease family protein</fullName>
    </submittedName>
</protein>
<comment type="similarity">
    <text evidence="6">Belongs to the ABC-4 integral membrane protein family.</text>
</comment>
<evidence type="ECO:0000256" key="2">
    <source>
        <dbReference type="ARBA" id="ARBA00022475"/>
    </source>
</evidence>
<feature type="domain" description="ABC3 transporter permease C-terminal" evidence="8">
    <location>
        <begin position="375"/>
        <end position="477"/>
    </location>
</feature>
<keyword evidence="3 7" id="KW-0812">Transmembrane</keyword>
<evidence type="ECO:0000256" key="3">
    <source>
        <dbReference type="ARBA" id="ARBA00022692"/>
    </source>
</evidence>
<evidence type="ECO:0000256" key="4">
    <source>
        <dbReference type="ARBA" id="ARBA00022989"/>
    </source>
</evidence>
<feature type="domain" description="ABC3 transporter permease C-terminal" evidence="8">
    <location>
        <begin position="67"/>
        <end position="189"/>
    </location>
</feature>
<evidence type="ECO:0000256" key="1">
    <source>
        <dbReference type="ARBA" id="ARBA00004651"/>
    </source>
</evidence>
<comment type="caution">
    <text evidence="9">The sequence shown here is derived from an EMBL/GenBank/DDBJ whole genome shotgun (WGS) entry which is preliminary data.</text>
</comment>
<proteinExistence type="inferred from homology"/>
<keyword evidence="2" id="KW-1003">Cell membrane</keyword>
<gene>
    <name evidence="9" type="ORF">K8U80_00740</name>
</gene>
<keyword evidence="5 7" id="KW-0472">Membrane</keyword>
<keyword evidence="4 7" id="KW-1133">Transmembrane helix</keyword>
<dbReference type="PANTHER" id="PTHR30572">
    <property type="entry name" value="MEMBRANE COMPONENT OF TRANSPORTER-RELATED"/>
    <property type="match status" value="1"/>
</dbReference>
<accession>A0A921IQ59</accession>
<feature type="transmembrane region" description="Helical" evidence="7">
    <location>
        <begin position="119"/>
        <end position="143"/>
    </location>
</feature>
<dbReference type="AlphaFoldDB" id="A0A921IQ59"/>
<feature type="transmembrane region" description="Helical" evidence="7">
    <location>
        <begin position="163"/>
        <end position="182"/>
    </location>
</feature>
<dbReference type="InterPro" id="IPR050250">
    <property type="entry name" value="Macrolide_Exporter_MacB"/>
</dbReference>
<comment type="subcellular location">
    <subcellularLocation>
        <location evidence="1">Cell membrane</location>
        <topology evidence="1">Multi-pass membrane protein</topology>
    </subcellularLocation>
</comment>
<feature type="transmembrane region" description="Helical" evidence="7">
    <location>
        <begin position="375"/>
        <end position="396"/>
    </location>
</feature>
<dbReference type="Proteomes" id="UP000746751">
    <property type="component" value="Unassembled WGS sequence"/>
</dbReference>
<dbReference type="GO" id="GO:0005886">
    <property type="term" value="C:plasma membrane"/>
    <property type="evidence" value="ECO:0007669"/>
    <property type="project" value="UniProtKB-SubCell"/>
</dbReference>
<dbReference type="PANTHER" id="PTHR30572:SF4">
    <property type="entry name" value="ABC TRANSPORTER PERMEASE YTRF"/>
    <property type="match status" value="1"/>
</dbReference>
<feature type="transmembrane region" description="Helical" evidence="7">
    <location>
        <begin position="464"/>
        <end position="483"/>
    </location>
</feature>
<evidence type="ECO:0000256" key="7">
    <source>
        <dbReference type="SAM" id="Phobius"/>
    </source>
</evidence>
<evidence type="ECO:0000313" key="9">
    <source>
        <dbReference type="EMBL" id="HJG29903.1"/>
    </source>
</evidence>
<dbReference type="GO" id="GO:0022857">
    <property type="term" value="F:transmembrane transporter activity"/>
    <property type="evidence" value="ECO:0007669"/>
    <property type="project" value="TreeGrafter"/>
</dbReference>